<comment type="caution">
    <text evidence="3">The sequence shown here is derived from an EMBL/GenBank/DDBJ whole genome shotgun (WGS) entry which is preliminary data.</text>
</comment>
<sequence>MDAAGTTVTFRAATPGFSLFAISGIEQAGEVTTPTAAQTTARAVAEPTATQTAAAPAGGAAPDLPLGTIAVVGVGALVLIGGGFLVRRWWQHRQNPALFKDYD</sequence>
<protein>
    <submittedName>
        <fullName evidence="3">Uncharacterized protein</fullName>
    </submittedName>
</protein>
<proteinExistence type="predicted"/>
<keyword evidence="2" id="KW-1133">Transmembrane helix</keyword>
<keyword evidence="2" id="KW-0812">Transmembrane</keyword>
<evidence type="ECO:0000313" key="3">
    <source>
        <dbReference type="EMBL" id="MCM2466406.1"/>
    </source>
</evidence>
<gene>
    <name evidence="3" type="ORF">DIC75_08805</name>
</gene>
<name>A0ABD4TCF8_9EURY</name>
<evidence type="ECO:0000256" key="2">
    <source>
        <dbReference type="SAM" id="Phobius"/>
    </source>
</evidence>
<keyword evidence="4" id="KW-1185">Reference proteome</keyword>
<keyword evidence="2" id="KW-0472">Membrane</keyword>
<feature type="region of interest" description="Disordered" evidence="1">
    <location>
        <begin position="36"/>
        <end position="57"/>
    </location>
</feature>
<dbReference type="Proteomes" id="UP001523230">
    <property type="component" value="Unassembled WGS sequence"/>
</dbReference>
<feature type="transmembrane region" description="Helical" evidence="2">
    <location>
        <begin position="66"/>
        <end position="86"/>
    </location>
</feature>
<evidence type="ECO:0000256" key="1">
    <source>
        <dbReference type="SAM" id="MobiDB-lite"/>
    </source>
</evidence>
<organism evidence="3 4">
    <name type="scientific">Methanoculleus oceani</name>
    <dbReference type="NCBI Taxonomy" id="2184756"/>
    <lineage>
        <taxon>Archaea</taxon>
        <taxon>Methanobacteriati</taxon>
        <taxon>Methanobacteriota</taxon>
        <taxon>Stenosarchaea group</taxon>
        <taxon>Methanomicrobia</taxon>
        <taxon>Methanomicrobiales</taxon>
        <taxon>Methanomicrobiaceae</taxon>
        <taxon>Methanoculleus</taxon>
    </lineage>
</organism>
<dbReference type="AlphaFoldDB" id="A0ABD4TCF8"/>
<evidence type="ECO:0000313" key="4">
    <source>
        <dbReference type="Proteomes" id="UP001523230"/>
    </source>
</evidence>
<accession>A0ABD4TCF8</accession>
<reference evidence="3 4" key="1">
    <citation type="submission" date="2018-05" db="EMBL/GenBank/DDBJ databases">
        <title>Isolation and characterization of genus Methanoculleus species and their viruses from deep sea marine sediment offshore southwestern Taiwan.</title>
        <authorList>
            <person name="Wei W.-H."/>
            <person name="Chen W.-C."/>
            <person name="Lai M.-C."/>
            <person name="Chen S.-C."/>
        </authorList>
    </citation>
    <scope>NUCLEOTIDE SEQUENCE [LARGE SCALE GENOMIC DNA]</scope>
    <source>
        <strain evidence="3 4">CWC-02</strain>
    </source>
</reference>
<dbReference type="EMBL" id="QFDM01000002">
    <property type="protein sequence ID" value="MCM2466406.1"/>
    <property type="molecule type" value="Genomic_DNA"/>
</dbReference>